<name>K9VS13_9CYAN</name>
<evidence type="ECO:0000256" key="10">
    <source>
        <dbReference type="SAM" id="MobiDB-lite"/>
    </source>
</evidence>
<evidence type="ECO:0000256" key="11">
    <source>
        <dbReference type="SAM" id="Phobius"/>
    </source>
</evidence>
<dbReference type="PANTHER" id="PTHR32309:SF13">
    <property type="entry name" value="FERRIC ENTEROBACTIN TRANSPORT PROTEIN FEPE"/>
    <property type="match status" value="1"/>
</dbReference>
<evidence type="ECO:0000256" key="1">
    <source>
        <dbReference type="ARBA" id="ARBA00007316"/>
    </source>
</evidence>
<dbReference type="SUPFAM" id="SSF52540">
    <property type="entry name" value="P-loop containing nucleoside triphosphate hydrolases"/>
    <property type="match status" value="1"/>
</dbReference>
<protein>
    <recommendedName>
        <fullName evidence="2">non-specific protein-tyrosine kinase</fullName>
        <ecNumber evidence="2">2.7.10.2</ecNumber>
    </recommendedName>
</protein>
<feature type="compositionally biased region" description="Polar residues" evidence="10">
    <location>
        <begin position="744"/>
        <end position="761"/>
    </location>
</feature>
<feature type="region of interest" description="Disordered" evidence="10">
    <location>
        <begin position="742"/>
        <end position="761"/>
    </location>
</feature>
<dbReference type="eggNOG" id="COG3206">
    <property type="taxonomic scope" value="Bacteria"/>
</dbReference>
<sequence>MTLSVVKRYLIAFDQYKWVGLATLAVTVGVSGVVALQPKAAPVYVAIGTLAYDRPSVIFSSTTTKIQQEGQEITKDMLLDKMVVKPAAEKLIKAEKKLNQEEAENKVKALAKKLEKDVQVKMPSKNNDPSALIQVLYKNADRKKAVEVVETLMQEMVEYSKKFNTSRLRATIAQINQRLPKVTQELRETEAKLEAYEKREGTSILAAQSGALPQAITSSQQQQRQLRVQLGGIEAQINSLQERLGLNVEQAYVAQALSADPIIAQLRVQLFSIESQLKILRSDLQEEHPKIVELLKQKQAFEQQLQQRQSEVLGGNGVAAPLRSAARIRVDSSLDPARQQLAQTLIGLQTQRDALQQQLQGIEKTEQLLRREHATIPNKQLEQARLAQQVAFKKALYDKMQSALVDAEAAVAETTGSLRIAQFPQTDDVESNQRGLPVMLAVGGFVGLLLGGGLIFLLGMLNGKFYSWEEVRAALVEKEVPILAVLPEVTVFDSYGDEIMPLALEANSPYLEFYERLRTNLRRIGNKPVKVVLLTSAAPLEGKSFSAYNLAIASARSGKRTLLIEADLRSPSNVESLKIAADPLATVEPLHYYGNISECVLLVPEVENLYVVPSPGFLRQASAVLESSEMRRLFEDVRNRFDFVVVDSPALSECNDALTLEPYTDGMILVARPGYTLSSMLSEAADQLLESEEDESHKSGPRLLGAIINGADIPVKFRNDIDIDEWELPLSAIGDRAIEVRSRQLPQQSKPKNKAINSKLS</sequence>
<evidence type="ECO:0000256" key="7">
    <source>
        <dbReference type="ARBA" id="ARBA00023137"/>
    </source>
</evidence>
<keyword evidence="4" id="KW-0547">Nucleotide-binding</keyword>
<dbReference type="EC" id="2.7.10.2" evidence="2"/>
<feature type="transmembrane region" description="Helical" evidence="11">
    <location>
        <begin position="436"/>
        <end position="458"/>
    </location>
</feature>
<organism evidence="13 14">
    <name type="scientific">Phormidium nigroviride PCC 7112</name>
    <dbReference type="NCBI Taxonomy" id="179408"/>
    <lineage>
        <taxon>Bacteria</taxon>
        <taxon>Bacillati</taxon>
        <taxon>Cyanobacteriota</taxon>
        <taxon>Cyanophyceae</taxon>
        <taxon>Oscillatoriophycideae</taxon>
        <taxon>Oscillatoriales</taxon>
        <taxon>Oscillatoriaceae</taxon>
        <taxon>Phormidium</taxon>
    </lineage>
</organism>
<dbReference type="HOGENOM" id="CLU_009912_2_2_3"/>
<comment type="catalytic activity">
    <reaction evidence="8">
        <text>L-tyrosyl-[protein] + ATP = O-phospho-L-tyrosyl-[protein] + ADP + H(+)</text>
        <dbReference type="Rhea" id="RHEA:10596"/>
        <dbReference type="Rhea" id="RHEA-COMP:10136"/>
        <dbReference type="Rhea" id="RHEA-COMP:20101"/>
        <dbReference type="ChEBI" id="CHEBI:15378"/>
        <dbReference type="ChEBI" id="CHEBI:30616"/>
        <dbReference type="ChEBI" id="CHEBI:46858"/>
        <dbReference type="ChEBI" id="CHEBI:61978"/>
        <dbReference type="ChEBI" id="CHEBI:456216"/>
        <dbReference type="EC" id="2.7.10.2"/>
    </reaction>
</comment>
<dbReference type="PANTHER" id="PTHR32309">
    <property type="entry name" value="TYROSINE-PROTEIN KINASE"/>
    <property type="match status" value="1"/>
</dbReference>
<keyword evidence="14" id="KW-1185">Reference proteome</keyword>
<dbReference type="STRING" id="179408.Osc7112_6177"/>
<keyword evidence="11" id="KW-0472">Membrane</keyword>
<dbReference type="GO" id="GO:0005886">
    <property type="term" value="C:plasma membrane"/>
    <property type="evidence" value="ECO:0007669"/>
    <property type="project" value="TreeGrafter"/>
</dbReference>
<evidence type="ECO:0000256" key="2">
    <source>
        <dbReference type="ARBA" id="ARBA00011903"/>
    </source>
</evidence>
<evidence type="ECO:0000313" key="13">
    <source>
        <dbReference type="EMBL" id="AFZ10359.1"/>
    </source>
</evidence>
<evidence type="ECO:0000259" key="12">
    <source>
        <dbReference type="Pfam" id="PF13614"/>
    </source>
</evidence>
<comment type="similarity">
    <text evidence="1">Belongs to the CpsD/CapB family.</text>
</comment>
<dbReference type="EMBL" id="CP003614">
    <property type="protein sequence ID" value="AFZ10359.1"/>
    <property type="molecule type" value="Genomic_DNA"/>
</dbReference>
<evidence type="ECO:0000313" key="14">
    <source>
        <dbReference type="Proteomes" id="UP000010478"/>
    </source>
</evidence>
<dbReference type="Gene3D" id="3.40.50.300">
    <property type="entry name" value="P-loop containing nucleotide triphosphate hydrolases"/>
    <property type="match status" value="1"/>
</dbReference>
<keyword evidence="11" id="KW-0812">Transmembrane</keyword>
<dbReference type="eggNOG" id="COG0489">
    <property type="taxonomic scope" value="Bacteria"/>
</dbReference>
<evidence type="ECO:0000256" key="6">
    <source>
        <dbReference type="ARBA" id="ARBA00022840"/>
    </source>
</evidence>
<feature type="domain" description="AAA" evidence="12">
    <location>
        <begin position="542"/>
        <end position="651"/>
    </location>
</feature>
<feature type="coiled-coil region" evidence="9">
    <location>
        <begin position="172"/>
        <end position="199"/>
    </location>
</feature>
<dbReference type="Proteomes" id="UP000010478">
    <property type="component" value="Chromosome"/>
</dbReference>
<dbReference type="OrthoDB" id="9758283at2"/>
<evidence type="ECO:0000256" key="4">
    <source>
        <dbReference type="ARBA" id="ARBA00022741"/>
    </source>
</evidence>
<feature type="coiled-coil region" evidence="9">
    <location>
        <begin position="84"/>
        <end position="120"/>
    </location>
</feature>
<proteinExistence type="inferred from homology"/>
<evidence type="ECO:0000256" key="9">
    <source>
        <dbReference type="SAM" id="Coils"/>
    </source>
</evidence>
<dbReference type="Pfam" id="PF13614">
    <property type="entry name" value="AAA_31"/>
    <property type="match status" value="1"/>
</dbReference>
<dbReference type="InterPro" id="IPR027417">
    <property type="entry name" value="P-loop_NTPase"/>
</dbReference>
<dbReference type="InterPro" id="IPR025669">
    <property type="entry name" value="AAA_dom"/>
</dbReference>
<keyword evidence="11" id="KW-1133">Transmembrane helix</keyword>
<evidence type="ECO:0000256" key="5">
    <source>
        <dbReference type="ARBA" id="ARBA00022777"/>
    </source>
</evidence>
<dbReference type="KEGG" id="oni:Osc7112_6177"/>
<dbReference type="RefSeq" id="WP_015179555.1">
    <property type="nucleotide sequence ID" value="NC_019729.1"/>
</dbReference>
<keyword evidence="7" id="KW-0829">Tyrosine-protein kinase</keyword>
<gene>
    <name evidence="13" type="ORF">Osc7112_6177</name>
</gene>
<feature type="coiled-coil region" evidence="9">
    <location>
        <begin position="338"/>
        <end position="372"/>
    </location>
</feature>
<reference evidence="13 14" key="1">
    <citation type="submission" date="2012-05" db="EMBL/GenBank/DDBJ databases">
        <title>Finished chromosome of genome of Oscillatoria sp. PCC 7112.</title>
        <authorList>
            <consortium name="US DOE Joint Genome Institute"/>
            <person name="Gugger M."/>
            <person name="Coursin T."/>
            <person name="Rippka R."/>
            <person name="Tandeau De Marsac N."/>
            <person name="Huntemann M."/>
            <person name="Wei C.-L."/>
            <person name="Han J."/>
            <person name="Detter J.C."/>
            <person name="Han C."/>
            <person name="Tapia R."/>
            <person name="Davenport K."/>
            <person name="Daligault H."/>
            <person name="Erkkila T."/>
            <person name="Gu W."/>
            <person name="Munk A.C.C."/>
            <person name="Teshima H."/>
            <person name="Xu Y."/>
            <person name="Chain P."/>
            <person name="Chen A."/>
            <person name="Krypides N."/>
            <person name="Mavromatis K."/>
            <person name="Markowitz V."/>
            <person name="Szeto E."/>
            <person name="Ivanova N."/>
            <person name="Mikhailova N."/>
            <person name="Ovchinnikova G."/>
            <person name="Pagani I."/>
            <person name="Pati A."/>
            <person name="Goodwin L."/>
            <person name="Peters L."/>
            <person name="Pitluck S."/>
            <person name="Woyke T."/>
            <person name="Kerfeld C."/>
        </authorList>
    </citation>
    <scope>NUCLEOTIDE SEQUENCE [LARGE SCALE GENOMIC DNA]</scope>
    <source>
        <strain evidence="13 14">PCC 7112</strain>
    </source>
</reference>
<evidence type="ECO:0000256" key="3">
    <source>
        <dbReference type="ARBA" id="ARBA00022679"/>
    </source>
</evidence>
<accession>K9VS13</accession>
<evidence type="ECO:0000256" key="8">
    <source>
        <dbReference type="ARBA" id="ARBA00051245"/>
    </source>
</evidence>
<keyword evidence="5" id="KW-0418">Kinase</keyword>
<dbReference type="CDD" id="cd05387">
    <property type="entry name" value="BY-kinase"/>
    <property type="match status" value="1"/>
</dbReference>
<keyword evidence="9" id="KW-0175">Coiled coil</keyword>
<dbReference type="InterPro" id="IPR050445">
    <property type="entry name" value="Bact_polysacc_biosynth/exp"/>
</dbReference>
<keyword evidence="3" id="KW-0808">Transferase</keyword>
<dbReference type="GO" id="GO:0004713">
    <property type="term" value="F:protein tyrosine kinase activity"/>
    <property type="evidence" value="ECO:0007669"/>
    <property type="project" value="TreeGrafter"/>
</dbReference>
<keyword evidence="6" id="KW-0067">ATP-binding</keyword>
<dbReference type="InterPro" id="IPR005702">
    <property type="entry name" value="Wzc-like_C"/>
</dbReference>
<dbReference type="AlphaFoldDB" id="K9VS13"/>